<organism evidence="2 3">
    <name type="scientific">Colletotrichum cuscutae</name>
    <dbReference type="NCBI Taxonomy" id="1209917"/>
    <lineage>
        <taxon>Eukaryota</taxon>
        <taxon>Fungi</taxon>
        <taxon>Dikarya</taxon>
        <taxon>Ascomycota</taxon>
        <taxon>Pezizomycotina</taxon>
        <taxon>Sordariomycetes</taxon>
        <taxon>Hypocreomycetidae</taxon>
        <taxon>Glomerellales</taxon>
        <taxon>Glomerellaceae</taxon>
        <taxon>Colletotrichum</taxon>
        <taxon>Colletotrichum acutatum species complex</taxon>
    </lineage>
</organism>
<sequence>MPTLTDSSASWVERQVSQLDTVWADLRVIQAELAGYGDVNSAIKLVRLLKPSEDLALNQLMKRFEPLEERLHKKIDWANLEEWIKNAQNQLREEVERLAWMYQLLKINFSELGLEDAHTELLEHPLWRSLDRLYGPNWQTRSSEIHRAMGIDLTSSNSISMDREQFWRAVSRREKQVLQDLDKLELKQEYLPAFRRSWAGLSTDARKQVLLKCQLPWIQSAHIYAYLKGPEDGRSTALHPYQPFNCVDLSESDVLPSLLETRCKVPPQHFLRLDGRYSTLGLLAGRNTPIAVEGVLFLKLHNGSSGEAGALRVYGDTVSELADHEELTCVNPSVVTPSVFFWQLEAQEKVYRFLGCLADTINNTSKAQVGDEPFPVDNGDAGRTPLIDRFSRPNYLSHTMSINLEDMGDVIRTSLDEAMDHLLQARQDADAWYSGMKGLAKSSGKKELLTILFGRIDILSALDQSVGTAIQQARNPLLSEADDDIQIAASLDIALCAAFEERLLHFRWIKPLPQRTLTTVGDRLLEMIIQDDPVLRCMGFSEVMKTVEREAYGTTSFPIAVSQTLSDLHVMAVCLGEISSHLPSISDWVQYSRVADSLHAGQTGRRRPWLEILDKTVEAMENADEFNLTEGHRVFWQRLDQQMAKVSQNDQSLEGIFRKIEQTMPLGSEQPVSEVPTDALVSIFRKAPGTAATATQLKRTRRRGGRHQTPNPSRPTGQSTQRPLCSSFPRHLPHTQLGESDFWLSLQDGTRQTFSWDDLCKAMCSLGCSMEPAGGSAFRFVLRNSKGQRDFSIVYHKPHNESGETTLNLGQARRCWLKRLEKCINRDRTEAT</sequence>
<protein>
    <submittedName>
        <fullName evidence="2">Uncharacterized protein</fullName>
    </submittedName>
</protein>
<dbReference type="EMBL" id="MPDP01000301">
    <property type="protein sequence ID" value="KAK1451072.1"/>
    <property type="molecule type" value="Genomic_DNA"/>
</dbReference>
<gene>
    <name evidence="2" type="ORF">CCUS01_11249</name>
</gene>
<name>A0AAI9U3L9_9PEZI</name>
<dbReference type="AlphaFoldDB" id="A0AAI9U3L9"/>
<feature type="region of interest" description="Disordered" evidence="1">
    <location>
        <begin position="690"/>
        <end position="730"/>
    </location>
</feature>
<feature type="compositionally biased region" description="Polar residues" evidence="1">
    <location>
        <begin position="708"/>
        <end position="724"/>
    </location>
</feature>
<keyword evidence="3" id="KW-1185">Reference proteome</keyword>
<evidence type="ECO:0000313" key="3">
    <source>
        <dbReference type="Proteomes" id="UP001239213"/>
    </source>
</evidence>
<dbReference type="Proteomes" id="UP001239213">
    <property type="component" value="Unassembled WGS sequence"/>
</dbReference>
<accession>A0AAI9U3L9</accession>
<evidence type="ECO:0000256" key="1">
    <source>
        <dbReference type="SAM" id="MobiDB-lite"/>
    </source>
</evidence>
<proteinExistence type="predicted"/>
<comment type="caution">
    <text evidence="2">The sequence shown here is derived from an EMBL/GenBank/DDBJ whole genome shotgun (WGS) entry which is preliminary data.</text>
</comment>
<evidence type="ECO:0000313" key="2">
    <source>
        <dbReference type="EMBL" id="KAK1451072.1"/>
    </source>
</evidence>
<reference evidence="2" key="1">
    <citation type="submission" date="2016-11" db="EMBL/GenBank/DDBJ databases">
        <title>The genome sequence of Colletotrichum cuscutae.</title>
        <authorList>
            <person name="Baroncelli R."/>
        </authorList>
    </citation>
    <scope>NUCLEOTIDE SEQUENCE</scope>
    <source>
        <strain evidence="2">IMI 304802</strain>
    </source>
</reference>